<dbReference type="Proteomes" id="UP001519460">
    <property type="component" value="Unassembled WGS sequence"/>
</dbReference>
<evidence type="ECO:0000256" key="3">
    <source>
        <dbReference type="ARBA" id="ARBA00022801"/>
    </source>
</evidence>
<dbReference type="Gene3D" id="1.20.1070.10">
    <property type="entry name" value="Rhodopsin 7-helix transmembrane proteins"/>
    <property type="match status" value="2"/>
</dbReference>
<keyword evidence="4 6" id="KW-1133">Transmembrane helix</keyword>
<dbReference type="PANTHER" id="PTHR22901:SF0">
    <property type="entry name" value="SIALATE O-ACETYLESTERASE"/>
    <property type="match status" value="1"/>
</dbReference>
<organism evidence="8 9">
    <name type="scientific">Batillaria attramentaria</name>
    <dbReference type="NCBI Taxonomy" id="370345"/>
    <lineage>
        <taxon>Eukaryota</taxon>
        <taxon>Metazoa</taxon>
        <taxon>Spiralia</taxon>
        <taxon>Lophotrochozoa</taxon>
        <taxon>Mollusca</taxon>
        <taxon>Gastropoda</taxon>
        <taxon>Caenogastropoda</taxon>
        <taxon>Sorbeoconcha</taxon>
        <taxon>Cerithioidea</taxon>
        <taxon>Batillariidae</taxon>
        <taxon>Batillaria</taxon>
    </lineage>
</organism>
<dbReference type="PANTHER" id="PTHR22901">
    <property type="entry name" value="SIALATE O-ACETYLESTERASE"/>
    <property type="match status" value="1"/>
</dbReference>
<proteinExistence type="predicted"/>
<feature type="transmembrane region" description="Helical" evidence="6">
    <location>
        <begin position="181"/>
        <end position="200"/>
    </location>
</feature>
<evidence type="ECO:0000256" key="4">
    <source>
        <dbReference type="ARBA" id="ARBA00022989"/>
    </source>
</evidence>
<reference evidence="8 9" key="1">
    <citation type="journal article" date="2023" name="Sci. Data">
        <title>Genome assembly of the Korean intertidal mud-creeper Batillaria attramentaria.</title>
        <authorList>
            <person name="Patra A.K."/>
            <person name="Ho P.T."/>
            <person name="Jun S."/>
            <person name="Lee S.J."/>
            <person name="Kim Y."/>
            <person name="Won Y.J."/>
        </authorList>
    </citation>
    <scope>NUCLEOTIDE SEQUENCE [LARGE SCALE GENOMIC DNA]</scope>
    <source>
        <strain evidence="8">Wonlab-2016</strain>
    </source>
</reference>
<comment type="subcellular location">
    <subcellularLocation>
        <location evidence="1">Membrane</location>
    </subcellularLocation>
</comment>
<feature type="transmembrane region" description="Helical" evidence="6">
    <location>
        <begin position="113"/>
        <end position="133"/>
    </location>
</feature>
<evidence type="ECO:0000256" key="6">
    <source>
        <dbReference type="SAM" id="Phobius"/>
    </source>
</evidence>
<keyword evidence="2 6" id="KW-0812">Transmembrane</keyword>
<dbReference type="SUPFAM" id="SSF52266">
    <property type="entry name" value="SGNH hydrolase"/>
    <property type="match status" value="1"/>
</dbReference>
<protein>
    <recommendedName>
        <fullName evidence="7">G-protein coupled receptors family 1 profile domain-containing protein</fullName>
    </recommendedName>
</protein>
<dbReference type="EMBL" id="JACVVK020000616">
    <property type="protein sequence ID" value="KAK7462579.1"/>
    <property type="molecule type" value="Genomic_DNA"/>
</dbReference>
<evidence type="ECO:0000259" key="7">
    <source>
        <dbReference type="PROSITE" id="PS50262"/>
    </source>
</evidence>
<evidence type="ECO:0000256" key="5">
    <source>
        <dbReference type="ARBA" id="ARBA00023136"/>
    </source>
</evidence>
<evidence type="ECO:0000256" key="2">
    <source>
        <dbReference type="ARBA" id="ARBA00022692"/>
    </source>
</evidence>
<evidence type="ECO:0000256" key="1">
    <source>
        <dbReference type="ARBA" id="ARBA00004370"/>
    </source>
</evidence>
<dbReference type="PROSITE" id="PS50262">
    <property type="entry name" value="G_PROTEIN_RECEP_F1_2"/>
    <property type="match status" value="1"/>
</dbReference>
<dbReference type="CDD" id="cd00637">
    <property type="entry name" value="7tm_classA_rhodopsin-like"/>
    <property type="match status" value="2"/>
</dbReference>
<feature type="transmembrane region" description="Helical" evidence="6">
    <location>
        <begin position="403"/>
        <end position="420"/>
    </location>
</feature>
<sequence>MKEDFVGNGPQQHLSELNMAETATFFVVLLVAAHVTSSPGVKPPENATSNMTSFSATNGSGGFMIPDGCSLADLIYVLHSFSMHAERLYLVFDDDDHDSRYGPFLRVQVEHKLIGLGAGFSWVSGFISAVVATERCFCIVSPLKSKTVLKTRTMAVIILMAHLVFVGSFFLLAARYQMVCVFNPVTLTTAITPFPTQFFLDNQRFMELFEVIVFGFLSPGFCVTVVSVATLIIIVKLRKMAAWREQVSTTQAPTSRDLALTRMLVATSILFVVSVSPGLVLRVAIVLEPDLSLTGRFYNTFNLLLSLSQLLSPGANATSNITSSAATNRSGGLAIPNGCVLPPFLGFLPWDNQDNLISQHTEDAVEKASLADLIYVLHSFFMYADRLYLVFDENNNSRYGPFLRFQMVCVFNPVTLTTAITPFPTQFFLDNQRFMELLEVVVYGFALPGFCVTVVSVATLIIIVKLRKMAAWREQVSTTQAPTSRDLALTRMLVATSILFVVSISPGLVLRVAIVLEPDLSLTGRFYNTFNLLLSLSQLLLFCELKLASYFHDHMVLQRGPQKAVLWGTASTEGDTVTAKVTGEGPPLPTVEATVTAGSWKLELPSVTSKTAFVITVSSSEGDVTLNDVLFGDVWLCSGQSNMGFTLNHVINASEEVQTALTFQNIRFTKAKLVESPTPQKEMAFDTPWTAPTTDTVSVFSAVCWLFGEYLYQHLQYPIGLVESAWGGTPIEAWSPPEAINDCTTHQKRGPGDNTVLWNAMINPLLGMTLYGAIWYQGEANAGRAEKYACQIKAMVSHWRSKFNEESLSQTSDSFPFGYVQLAGNAHNDEVGTFPAERWAQTANYGYSPNPDLPNTFMAVAMDLPDFDSPYGTIHPRYKQDVAKRLVLGARNVAYGEKTVVFQGPFPTSFTTNSAQQMIEVEYDDGESMLQELKGNEGFEVCCGDTAGGTCDDTPDNWVAAPITGSDFSHVTVSYDGCGTRQPVGLRYEWRTSPCELKNCTIYDSVSELPAPPYITLTIPQ</sequence>
<gene>
    <name evidence="8" type="ORF">BaRGS_00038373</name>
</gene>
<dbReference type="InterPro" id="IPR005181">
    <property type="entry name" value="SASA"/>
</dbReference>
<feature type="transmembrane region" description="Helical" evidence="6">
    <location>
        <begin position="440"/>
        <end position="464"/>
    </location>
</feature>
<evidence type="ECO:0000313" key="8">
    <source>
        <dbReference type="EMBL" id="KAK7462579.1"/>
    </source>
</evidence>
<feature type="transmembrane region" description="Helical" evidence="6">
    <location>
        <begin position="264"/>
        <end position="287"/>
    </location>
</feature>
<keyword evidence="5 6" id="KW-0472">Membrane</keyword>
<name>A0ABD0J5Y3_9CAEN</name>
<evidence type="ECO:0000313" key="9">
    <source>
        <dbReference type="Proteomes" id="UP001519460"/>
    </source>
</evidence>
<dbReference type="SUPFAM" id="SSF81321">
    <property type="entry name" value="Family A G protein-coupled receptor-like"/>
    <property type="match status" value="1"/>
</dbReference>
<feature type="domain" description="G-protein coupled receptors family 1 profile" evidence="7">
    <location>
        <begin position="123"/>
        <end position="316"/>
    </location>
</feature>
<accession>A0ABD0J5Y3</accession>
<dbReference type="Pfam" id="PF03629">
    <property type="entry name" value="SASA"/>
    <property type="match status" value="1"/>
</dbReference>
<dbReference type="InterPro" id="IPR017452">
    <property type="entry name" value="GPCR_Rhodpsn_7TM"/>
</dbReference>
<feature type="transmembrane region" description="Helical" evidence="6">
    <location>
        <begin position="153"/>
        <end position="174"/>
    </location>
</feature>
<feature type="transmembrane region" description="Helical" evidence="6">
    <location>
        <begin position="492"/>
        <end position="514"/>
    </location>
</feature>
<comment type="caution">
    <text evidence="8">The sequence shown here is derived from an EMBL/GenBank/DDBJ whole genome shotgun (WGS) entry which is preliminary data.</text>
</comment>
<dbReference type="AlphaFoldDB" id="A0ABD0J5Y3"/>
<dbReference type="InterPro" id="IPR039329">
    <property type="entry name" value="SIAE"/>
</dbReference>
<dbReference type="GO" id="GO:0016020">
    <property type="term" value="C:membrane"/>
    <property type="evidence" value="ECO:0007669"/>
    <property type="project" value="UniProtKB-SubCell"/>
</dbReference>
<feature type="transmembrane region" description="Helical" evidence="6">
    <location>
        <begin position="212"/>
        <end position="235"/>
    </location>
</feature>
<keyword evidence="3" id="KW-0378">Hydrolase</keyword>
<dbReference type="Gene3D" id="3.40.50.1110">
    <property type="entry name" value="SGNH hydrolase"/>
    <property type="match status" value="1"/>
</dbReference>
<dbReference type="GO" id="GO:0016787">
    <property type="term" value="F:hydrolase activity"/>
    <property type="evidence" value="ECO:0007669"/>
    <property type="project" value="UniProtKB-KW"/>
</dbReference>
<keyword evidence="9" id="KW-1185">Reference proteome</keyword>
<feature type="transmembrane region" description="Helical" evidence="6">
    <location>
        <begin position="373"/>
        <end position="391"/>
    </location>
</feature>
<dbReference type="InterPro" id="IPR036514">
    <property type="entry name" value="SGNH_hydro_sf"/>
</dbReference>